<evidence type="ECO:0000313" key="1">
    <source>
        <dbReference type="EMBL" id="CAA9230962.1"/>
    </source>
</evidence>
<reference evidence="1" key="1">
    <citation type="submission" date="2020-02" db="EMBL/GenBank/DDBJ databases">
        <authorList>
            <person name="Meier V. D."/>
        </authorList>
    </citation>
    <scope>NUCLEOTIDE SEQUENCE</scope>
    <source>
        <strain evidence="1">AVDCRST_MAG76</strain>
    </source>
</reference>
<dbReference type="EMBL" id="CADCSZ010000075">
    <property type="protein sequence ID" value="CAA9230962.1"/>
    <property type="molecule type" value="Genomic_DNA"/>
</dbReference>
<organism evidence="1">
    <name type="scientific">uncultured Acidimicrobiales bacterium</name>
    <dbReference type="NCBI Taxonomy" id="310071"/>
    <lineage>
        <taxon>Bacteria</taxon>
        <taxon>Bacillati</taxon>
        <taxon>Actinomycetota</taxon>
        <taxon>Acidimicrobiia</taxon>
        <taxon>Acidimicrobiales</taxon>
        <taxon>environmental samples</taxon>
    </lineage>
</organism>
<dbReference type="AlphaFoldDB" id="A0A6J4HTW9"/>
<keyword evidence="1" id="KW-0808">Transferase</keyword>
<dbReference type="GO" id="GO:0016740">
    <property type="term" value="F:transferase activity"/>
    <property type="evidence" value="ECO:0007669"/>
    <property type="project" value="UniProtKB-KW"/>
</dbReference>
<dbReference type="Gene3D" id="2.160.10.10">
    <property type="entry name" value="Hexapeptide repeat proteins"/>
    <property type="match status" value="1"/>
</dbReference>
<dbReference type="SUPFAM" id="SSF51161">
    <property type="entry name" value="Trimeric LpxA-like enzymes"/>
    <property type="match status" value="1"/>
</dbReference>
<dbReference type="InterPro" id="IPR001451">
    <property type="entry name" value="Hexapep"/>
</dbReference>
<dbReference type="CDD" id="cd03358">
    <property type="entry name" value="LbH_WxcM_N_like"/>
    <property type="match status" value="1"/>
</dbReference>
<dbReference type="InterPro" id="IPR050179">
    <property type="entry name" value="Trans_hexapeptide_repeat"/>
</dbReference>
<name>A0A6J4HTW9_9ACTN</name>
<sequence length="149" mass="15400">MRLGPDCKVQDRALLYAPARLGAGVFVGPGAILTNDRLPRAVAPDLAKKAVGDWVAEGVVVGDGASIGAAATLVAGTTIGRWAMVGAGSVVTRDVPDFALVVGCPGRRIGWVGRAGARLDEEPGERLRCPATGQRFRKVGEAVVEEDDP</sequence>
<dbReference type="Pfam" id="PF00132">
    <property type="entry name" value="Hexapep"/>
    <property type="match status" value="1"/>
</dbReference>
<dbReference type="PANTHER" id="PTHR43300:SF4">
    <property type="entry name" value="ACYL-[ACYL-CARRIER-PROTEIN]--UDP-N-ACETYLGLUCOSAMINE O-ACYLTRANSFERASE"/>
    <property type="match status" value="1"/>
</dbReference>
<protein>
    <submittedName>
        <fullName evidence="1">Acetyltransferase</fullName>
    </submittedName>
</protein>
<proteinExistence type="predicted"/>
<gene>
    <name evidence="1" type="ORF">AVDCRST_MAG76-1237</name>
</gene>
<dbReference type="InterPro" id="IPR011004">
    <property type="entry name" value="Trimer_LpxA-like_sf"/>
</dbReference>
<accession>A0A6J4HTW9</accession>
<dbReference type="PANTHER" id="PTHR43300">
    <property type="entry name" value="ACETYLTRANSFERASE"/>
    <property type="match status" value="1"/>
</dbReference>